<comment type="caution">
    <text evidence="1">The sequence shown here is derived from an EMBL/GenBank/DDBJ whole genome shotgun (WGS) entry which is preliminary data.</text>
</comment>
<name>A0A1R2CMB7_9CILI</name>
<proteinExistence type="predicted"/>
<keyword evidence="2" id="KW-1185">Reference proteome</keyword>
<protein>
    <submittedName>
        <fullName evidence="1">Uncharacterized protein</fullName>
    </submittedName>
</protein>
<dbReference type="Proteomes" id="UP000187209">
    <property type="component" value="Unassembled WGS sequence"/>
</dbReference>
<evidence type="ECO:0000313" key="1">
    <source>
        <dbReference type="EMBL" id="OMJ90106.1"/>
    </source>
</evidence>
<sequence length="538" mass="62451">MHSLAVLKFEEKFMINLPDIAPFEKKAFRHNFSLKKNKTLKVLGTSDIDSEVRRPKQSIFDSTEKPKRDTSNSFVSVKLKIHTPIQKKRNPATKSTENIPTPGDNIKIEISMLGDSEIPFATTTSSSTLSMPPVLYSSNCNFSQLKSRNKRINNIECIGKTPLPTKNPIEDPFYYMNMKKNASFSSFRNILDGQHEIFNNPYPYFGRTGKTHNKAKTIIKKCKAMLLRKENECKCPQRNVCSRKLMRITHEEIRKALPRLVEVKLHVPILSRIYFYPQKVACFRNIVIVYFEGTFGIFSSKLTVKHGTWKLLRKLSNLFQLILVIPSTNSREIILQYFELKKILIAGVYTIHLLIKIPKSSYKFQDYSQIYIDFDIQFPHKNCFIIANHKLFDECEKLENFIYQNSALPKLNAEGIPVSSYEYPETPYILLLPDARIESNSNLLEKVVGILNSALKDFRSFRDNLNFADFFIGNNVGVVKTCVAHHLFLENMYENPMKVYQFCGKDYSGSRYVIYCKVHGRYYREFPTEYPIQNFIVQ</sequence>
<evidence type="ECO:0000313" key="2">
    <source>
        <dbReference type="Proteomes" id="UP000187209"/>
    </source>
</evidence>
<gene>
    <name evidence="1" type="ORF">SteCoe_7594</name>
</gene>
<dbReference type="AlphaFoldDB" id="A0A1R2CMB7"/>
<dbReference type="EMBL" id="MPUH01000110">
    <property type="protein sequence ID" value="OMJ90106.1"/>
    <property type="molecule type" value="Genomic_DNA"/>
</dbReference>
<organism evidence="1 2">
    <name type="scientific">Stentor coeruleus</name>
    <dbReference type="NCBI Taxonomy" id="5963"/>
    <lineage>
        <taxon>Eukaryota</taxon>
        <taxon>Sar</taxon>
        <taxon>Alveolata</taxon>
        <taxon>Ciliophora</taxon>
        <taxon>Postciliodesmatophora</taxon>
        <taxon>Heterotrichea</taxon>
        <taxon>Heterotrichida</taxon>
        <taxon>Stentoridae</taxon>
        <taxon>Stentor</taxon>
    </lineage>
</organism>
<reference evidence="1 2" key="1">
    <citation type="submission" date="2016-11" db="EMBL/GenBank/DDBJ databases">
        <title>The macronuclear genome of Stentor coeruleus: a giant cell with tiny introns.</title>
        <authorList>
            <person name="Slabodnick M."/>
            <person name="Ruby J.G."/>
            <person name="Reiff S.B."/>
            <person name="Swart E.C."/>
            <person name="Gosai S."/>
            <person name="Prabakaran S."/>
            <person name="Witkowska E."/>
            <person name="Larue G.E."/>
            <person name="Fisher S."/>
            <person name="Freeman R.M."/>
            <person name="Gunawardena J."/>
            <person name="Chu W."/>
            <person name="Stover N.A."/>
            <person name="Gregory B.D."/>
            <person name="Nowacki M."/>
            <person name="Derisi J."/>
            <person name="Roy S.W."/>
            <person name="Marshall W.F."/>
            <person name="Sood P."/>
        </authorList>
    </citation>
    <scope>NUCLEOTIDE SEQUENCE [LARGE SCALE GENOMIC DNA]</scope>
    <source>
        <strain evidence="1">WM001</strain>
    </source>
</reference>
<accession>A0A1R2CMB7</accession>